<reference evidence="1" key="2">
    <citation type="submission" date="2017-10" db="EMBL/GenBank/DDBJ databases">
        <title>Ladona fulva Genome sequencing and assembly.</title>
        <authorList>
            <person name="Murali S."/>
            <person name="Richards S."/>
            <person name="Bandaranaike D."/>
            <person name="Bellair M."/>
            <person name="Blankenburg K."/>
            <person name="Chao H."/>
            <person name="Dinh H."/>
            <person name="Doddapaneni H."/>
            <person name="Dugan-Rocha S."/>
            <person name="Elkadiri S."/>
            <person name="Gnanaolivu R."/>
            <person name="Hernandez B."/>
            <person name="Skinner E."/>
            <person name="Javaid M."/>
            <person name="Lee S."/>
            <person name="Li M."/>
            <person name="Ming W."/>
            <person name="Munidasa M."/>
            <person name="Muniz J."/>
            <person name="Nguyen L."/>
            <person name="Hughes D."/>
            <person name="Osuji N."/>
            <person name="Pu L.-L."/>
            <person name="Puazo M."/>
            <person name="Qu C."/>
            <person name="Quiroz J."/>
            <person name="Raj R."/>
            <person name="Weissenberger G."/>
            <person name="Xin Y."/>
            <person name="Zou X."/>
            <person name="Han Y."/>
            <person name="Worley K."/>
            <person name="Muzny D."/>
            <person name="Gibbs R."/>
        </authorList>
    </citation>
    <scope>NUCLEOTIDE SEQUENCE</scope>
    <source>
        <strain evidence="1">Sampled in the wild</strain>
    </source>
</reference>
<protein>
    <submittedName>
        <fullName evidence="1">Uncharacterized protein</fullName>
    </submittedName>
</protein>
<dbReference type="EMBL" id="KZ308931">
    <property type="protein sequence ID" value="KAG8235625.1"/>
    <property type="molecule type" value="Genomic_DNA"/>
</dbReference>
<comment type="caution">
    <text evidence="1">The sequence shown here is derived from an EMBL/GenBank/DDBJ whole genome shotgun (WGS) entry which is preliminary data.</text>
</comment>
<sequence>MPLMGSVGSKSGKNEIKGWAICGRLPDIQARKREEDCLALQADIKELMKWSAENKMAVNTGKTEIVRFNRGEIAVVIRGLQPRTSSTLAGLSDYESGCMNLSVHLTLA</sequence>
<proteinExistence type="predicted"/>
<dbReference type="AlphaFoldDB" id="A0A8K0P4I9"/>
<reference evidence="1" key="1">
    <citation type="submission" date="2013-04" db="EMBL/GenBank/DDBJ databases">
        <authorList>
            <person name="Qu J."/>
            <person name="Murali S.C."/>
            <person name="Bandaranaike D."/>
            <person name="Bellair M."/>
            <person name="Blankenburg K."/>
            <person name="Chao H."/>
            <person name="Dinh H."/>
            <person name="Doddapaneni H."/>
            <person name="Downs B."/>
            <person name="Dugan-Rocha S."/>
            <person name="Elkadiri S."/>
            <person name="Gnanaolivu R.D."/>
            <person name="Hernandez B."/>
            <person name="Javaid M."/>
            <person name="Jayaseelan J.C."/>
            <person name="Lee S."/>
            <person name="Li M."/>
            <person name="Ming W."/>
            <person name="Munidasa M."/>
            <person name="Muniz J."/>
            <person name="Nguyen L."/>
            <person name="Ongeri F."/>
            <person name="Osuji N."/>
            <person name="Pu L.-L."/>
            <person name="Puazo M."/>
            <person name="Qu C."/>
            <person name="Quiroz J."/>
            <person name="Raj R."/>
            <person name="Weissenberger G."/>
            <person name="Xin Y."/>
            <person name="Zou X."/>
            <person name="Han Y."/>
            <person name="Richards S."/>
            <person name="Worley K."/>
            <person name="Muzny D."/>
            <person name="Gibbs R."/>
        </authorList>
    </citation>
    <scope>NUCLEOTIDE SEQUENCE</scope>
    <source>
        <strain evidence="1">Sampled in the wild</strain>
    </source>
</reference>
<evidence type="ECO:0000313" key="2">
    <source>
        <dbReference type="Proteomes" id="UP000792457"/>
    </source>
</evidence>
<accession>A0A8K0P4I9</accession>
<gene>
    <name evidence="1" type="ORF">J437_LFUL014883</name>
</gene>
<evidence type="ECO:0000313" key="1">
    <source>
        <dbReference type="EMBL" id="KAG8235625.1"/>
    </source>
</evidence>
<keyword evidence="2" id="KW-1185">Reference proteome</keyword>
<name>A0A8K0P4I9_LADFU</name>
<organism evidence="1 2">
    <name type="scientific">Ladona fulva</name>
    <name type="common">Scarce chaser dragonfly</name>
    <name type="synonym">Libellula fulva</name>
    <dbReference type="NCBI Taxonomy" id="123851"/>
    <lineage>
        <taxon>Eukaryota</taxon>
        <taxon>Metazoa</taxon>
        <taxon>Ecdysozoa</taxon>
        <taxon>Arthropoda</taxon>
        <taxon>Hexapoda</taxon>
        <taxon>Insecta</taxon>
        <taxon>Pterygota</taxon>
        <taxon>Palaeoptera</taxon>
        <taxon>Odonata</taxon>
        <taxon>Epiprocta</taxon>
        <taxon>Anisoptera</taxon>
        <taxon>Libelluloidea</taxon>
        <taxon>Libellulidae</taxon>
        <taxon>Ladona</taxon>
    </lineage>
</organism>
<dbReference type="Proteomes" id="UP000792457">
    <property type="component" value="Unassembled WGS sequence"/>
</dbReference>